<feature type="region of interest" description="Disordered" evidence="1">
    <location>
        <begin position="1"/>
        <end position="21"/>
    </location>
</feature>
<evidence type="ECO:0000313" key="2">
    <source>
        <dbReference type="EMBL" id="SVD66290.1"/>
    </source>
</evidence>
<proteinExistence type="predicted"/>
<accession>A0A382X5Z5</accession>
<feature type="compositionally biased region" description="Polar residues" evidence="1">
    <location>
        <begin position="11"/>
        <end position="21"/>
    </location>
</feature>
<reference evidence="2" key="1">
    <citation type="submission" date="2018-05" db="EMBL/GenBank/DDBJ databases">
        <authorList>
            <person name="Lanie J.A."/>
            <person name="Ng W.-L."/>
            <person name="Kazmierczak K.M."/>
            <person name="Andrzejewski T.M."/>
            <person name="Davidsen T.M."/>
            <person name="Wayne K.J."/>
            <person name="Tettelin H."/>
            <person name="Glass J.I."/>
            <person name="Rusch D."/>
            <person name="Podicherti R."/>
            <person name="Tsui H.-C.T."/>
            <person name="Winkler M.E."/>
        </authorList>
    </citation>
    <scope>NUCLEOTIDE SEQUENCE</scope>
</reference>
<feature type="non-terminal residue" evidence="2">
    <location>
        <position position="1"/>
    </location>
</feature>
<name>A0A382X5Z5_9ZZZZ</name>
<organism evidence="2">
    <name type="scientific">marine metagenome</name>
    <dbReference type="NCBI Taxonomy" id="408172"/>
    <lineage>
        <taxon>unclassified sequences</taxon>
        <taxon>metagenomes</taxon>
        <taxon>ecological metagenomes</taxon>
    </lineage>
</organism>
<dbReference type="EMBL" id="UINC01165092">
    <property type="protein sequence ID" value="SVD66290.1"/>
    <property type="molecule type" value="Genomic_DNA"/>
</dbReference>
<sequence>KGTSEGCELEQNVTVSASVPS</sequence>
<protein>
    <submittedName>
        <fullName evidence="2">Uncharacterized protein</fullName>
    </submittedName>
</protein>
<evidence type="ECO:0000256" key="1">
    <source>
        <dbReference type="SAM" id="MobiDB-lite"/>
    </source>
</evidence>
<dbReference type="AlphaFoldDB" id="A0A382X5Z5"/>
<gene>
    <name evidence="2" type="ORF">METZ01_LOCUS419144</name>
</gene>